<name>A0A9D1HBM5_9FIRM</name>
<dbReference type="Proteomes" id="UP000824159">
    <property type="component" value="Unassembled WGS sequence"/>
</dbReference>
<feature type="transmembrane region" description="Helical" evidence="8">
    <location>
        <begin position="188"/>
        <end position="213"/>
    </location>
</feature>
<feature type="transmembrane region" description="Helical" evidence="8">
    <location>
        <begin position="391"/>
        <end position="412"/>
    </location>
</feature>
<evidence type="ECO:0000256" key="2">
    <source>
        <dbReference type="ARBA" id="ARBA00006434"/>
    </source>
</evidence>
<dbReference type="GO" id="GO:0005886">
    <property type="term" value="C:plasma membrane"/>
    <property type="evidence" value="ECO:0007669"/>
    <property type="project" value="TreeGrafter"/>
</dbReference>
<feature type="transmembrane region" description="Helical" evidence="8">
    <location>
        <begin position="314"/>
        <end position="345"/>
    </location>
</feature>
<organism evidence="9 10">
    <name type="scientific">Candidatus Allocopromorpha excrementavium</name>
    <dbReference type="NCBI Taxonomy" id="2840741"/>
    <lineage>
        <taxon>Bacteria</taxon>
        <taxon>Bacillati</taxon>
        <taxon>Bacillota</taxon>
        <taxon>Clostridia</taxon>
        <taxon>Eubacteriales</taxon>
        <taxon>Eubacteriaceae</taxon>
        <taxon>Eubacteriaceae incertae sedis</taxon>
        <taxon>Candidatus Allocopromorpha</taxon>
    </lineage>
</organism>
<dbReference type="AlphaFoldDB" id="A0A9D1HBM5"/>
<dbReference type="CDD" id="cd10322">
    <property type="entry name" value="SLC5sbd"/>
    <property type="match status" value="1"/>
</dbReference>
<feature type="transmembrane region" description="Helical" evidence="8">
    <location>
        <begin position="424"/>
        <end position="446"/>
    </location>
</feature>
<evidence type="ECO:0000256" key="6">
    <source>
        <dbReference type="ARBA" id="ARBA00023136"/>
    </source>
</evidence>
<dbReference type="Pfam" id="PF00474">
    <property type="entry name" value="SSF"/>
    <property type="match status" value="1"/>
</dbReference>
<feature type="transmembrane region" description="Helical" evidence="8">
    <location>
        <begin position="66"/>
        <end position="90"/>
    </location>
</feature>
<feature type="transmembrane region" description="Helical" evidence="8">
    <location>
        <begin position="120"/>
        <end position="137"/>
    </location>
</feature>
<dbReference type="PANTHER" id="PTHR48086:SF8">
    <property type="entry name" value="MONOCARBOXYLIC ACID PERMEASE"/>
    <property type="match status" value="1"/>
</dbReference>
<feature type="transmembrane region" description="Helical" evidence="8">
    <location>
        <begin position="452"/>
        <end position="469"/>
    </location>
</feature>
<gene>
    <name evidence="9" type="ORF">IAD12_02245</name>
</gene>
<accession>A0A9D1HBM5</accession>
<comment type="caution">
    <text evidence="9">The sequence shown here is derived from an EMBL/GenBank/DDBJ whole genome shotgun (WGS) entry which is preliminary data.</text>
</comment>
<evidence type="ECO:0000256" key="8">
    <source>
        <dbReference type="SAM" id="Phobius"/>
    </source>
</evidence>
<evidence type="ECO:0000256" key="7">
    <source>
        <dbReference type="RuleBase" id="RU362091"/>
    </source>
</evidence>
<keyword evidence="3" id="KW-0813">Transport</keyword>
<comment type="similarity">
    <text evidence="2 7">Belongs to the sodium:solute symporter (SSF) (TC 2.A.21) family.</text>
</comment>
<feature type="transmembrane region" description="Helical" evidence="8">
    <location>
        <begin position="242"/>
        <end position="261"/>
    </location>
</feature>
<evidence type="ECO:0000256" key="3">
    <source>
        <dbReference type="ARBA" id="ARBA00022448"/>
    </source>
</evidence>
<evidence type="ECO:0000313" key="10">
    <source>
        <dbReference type="Proteomes" id="UP000824159"/>
    </source>
</evidence>
<feature type="transmembrane region" description="Helical" evidence="8">
    <location>
        <begin position="34"/>
        <end position="54"/>
    </location>
</feature>
<dbReference type="PROSITE" id="PS50283">
    <property type="entry name" value="NA_SOLUT_SYMP_3"/>
    <property type="match status" value="1"/>
</dbReference>
<dbReference type="InterPro" id="IPR038377">
    <property type="entry name" value="Na/Glc_symporter_sf"/>
</dbReference>
<dbReference type="InterPro" id="IPR050277">
    <property type="entry name" value="Sodium:Solute_Symporter"/>
</dbReference>
<dbReference type="PANTHER" id="PTHR48086">
    <property type="entry name" value="SODIUM/PROLINE SYMPORTER-RELATED"/>
    <property type="match status" value="1"/>
</dbReference>
<evidence type="ECO:0000256" key="5">
    <source>
        <dbReference type="ARBA" id="ARBA00022989"/>
    </source>
</evidence>
<keyword evidence="4 8" id="KW-0812">Transmembrane</keyword>
<evidence type="ECO:0000256" key="4">
    <source>
        <dbReference type="ARBA" id="ARBA00022692"/>
    </source>
</evidence>
<evidence type="ECO:0000256" key="1">
    <source>
        <dbReference type="ARBA" id="ARBA00004141"/>
    </source>
</evidence>
<feature type="transmembrane region" description="Helical" evidence="8">
    <location>
        <begin position="365"/>
        <end position="385"/>
    </location>
</feature>
<dbReference type="GO" id="GO:0022857">
    <property type="term" value="F:transmembrane transporter activity"/>
    <property type="evidence" value="ECO:0007669"/>
    <property type="project" value="InterPro"/>
</dbReference>
<keyword evidence="5 8" id="KW-1133">Transmembrane helix</keyword>
<dbReference type="InterPro" id="IPR001734">
    <property type="entry name" value="Na/solute_symporter"/>
</dbReference>
<reference evidence="9" key="1">
    <citation type="submission" date="2020-10" db="EMBL/GenBank/DDBJ databases">
        <authorList>
            <person name="Gilroy R."/>
        </authorList>
    </citation>
    <scope>NUCLEOTIDE SEQUENCE</scope>
    <source>
        <strain evidence="9">CHK176-22527</strain>
    </source>
</reference>
<evidence type="ECO:0000313" key="9">
    <source>
        <dbReference type="EMBL" id="HIT99056.1"/>
    </source>
</evidence>
<comment type="subcellular location">
    <subcellularLocation>
        <location evidence="1">Membrane</location>
        <topology evidence="1">Multi-pass membrane protein</topology>
    </subcellularLocation>
</comment>
<keyword evidence="6 8" id="KW-0472">Membrane</keyword>
<feature type="transmembrane region" description="Helical" evidence="8">
    <location>
        <begin position="149"/>
        <end position="176"/>
    </location>
</feature>
<protein>
    <submittedName>
        <fullName evidence="9">Sodium:solute symporter family protein</fullName>
    </submittedName>
</protein>
<sequence>MAAFVIFCIILIASLVIAILSKKGAVSSDMGDVMTAGGSFGAFLVFFISVGEIYSIGTMIGTPGSIYANGATYGLWFICYILLAYCIGYFMNPAIWRMGQLSGATSIGDVIGWRYNSKGLQVIVALVAIIFLTPWIQNQFSGMAILFEYLNIGVSFIAAVVIATALAFIYIAVAGIRAPAWVSVMKDILLVMSIIIIGIAAVVKMPGGVGGIFHKVAETNPEKLIISTNPGETNVEYTMSTIMFQMLGFYMLPISFQALLTSKSGNTLRKNSILMPLYMIMFPFLVIAAYYAVAEIPNLENSDWSLLAIAVDTLPGWMIGVIAGGGALTAILVMAMSALCVGGLFSKNIMGVIKPDFEEKKMASLVRVVTAVFLIVGAIVALYFPALMANVVSIAYGGLSQTFIAVVLGFFWKKANKYGVGAGIIAGVVSYAIMQLGMGGAAAMPFGVNPGFYAMVVNLIVTVIASLATKTDEITMRRYEYYQMTKVVKNNRLLEK</sequence>
<feature type="transmembrane region" description="Helical" evidence="8">
    <location>
        <begin position="273"/>
        <end position="294"/>
    </location>
</feature>
<dbReference type="EMBL" id="DVLX01000026">
    <property type="protein sequence ID" value="HIT99056.1"/>
    <property type="molecule type" value="Genomic_DNA"/>
</dbReference>
<proteinExistence type="inferred from homology"/>
<reference evidence="9" key="2">
    <citation type="journal article" date="2021" name="PeerJ">
        <title>Extensive microbial diversity within the chicken gut microbiome revealed by metagenomics and culture.</title>
        <authorList>
            <person name="Gilroy R."/>
            <person name="Ravi A."/>
            <person name="Getino M."/>
            <person name="Pursley I."/>
            <person name="Horton D.L."/>
            <person name="Alikhan N.F."/>
            <person name="Baker D."/>
            <person name="Gharbi K."/>
            <person name="Hall N."/>
            <person name="Watson M."/>
            <person name="Adriaenssens E.M."/>
            <person name="Foster-Nyarko E."/>
            <person name="Jarju S."/>
            <person name="Secka A."/>
            <person name="Antonio M."/>
            <person name="Oren A."/>
            <person name="Chaudhuri R.R."/>
            <person name="La Ragione R."/>
            <person name="Hildebrand F."/>
            <person name="Pallen M.J."/>
        </authorList>
    </citation>
    <scope>NUCLEOTIDE SEQUENCE</scope>
    <source>
        <strain evidence="9">CHK176-22527</strain>
    </source>
</reference>
<dbReference type="Gene3D" id="1.20.1730.10">
    <property type="entry name" value="Sodium/glucose cotransporter"/>
    <property type="match status" value="1"/>
</dbReference>